<keyword evidence="2" id="KW-0548">Nucleotidyltransferase</keyword>
<keyword evidence="2" id="KW-0808">Transferase</keyword>
<dbReference type="AlphaFoldDB" id="A0A927CWK2"/>
<name>A0A927CWK2_9BACI</name>
<dbReference type="Pfam" id="PF00078">
    <property type="entry name" value="RVT_1"/>
    <property type="match status" value="2"/>
</dbReference>
<dbReference type="CDD" id="cd01651">
    <property type="entry name" value="RT_G2_intron"/>
    <property type="match status" value="1"/>
</dbReference>
<dbReference type="EMBL" id="JACXSI010000023">
    <property type="protein sequence ID" value="MBD3108886.1"/>
    <property type="molecule type" value="Genomic_DNA"/>
</dbReference>
<keyword evidence="2" id="KW-0695">RNA-directed DNA polymerase</keyword>
<evidence type="ECO:0000313" key="3">
    <source>
        <dbReference type="Proteomes" id="UP000602076"/>
    </source>
</evidence>
<proteinExistence type="predicted"/>
<dbReference type="InterPro" id="IPR043502">
    <property type="entry name" value="DNA/RNA_pol_sf"/>
</dbReference>
<dbReference type="InterPro" id="IPR051083">
    <property type="entry name" value="GrpII_Intron_Splice-Mob/Def"/>
</dbReference>
<dbReference type="CDD" id="cd00085">
    <property type="entry name" value="HNHc"/>
    <property type="match status" value="1"/>
</dbReference>
<dbReference type="GO" id="GO:0003964">
    <property type="term" value="F:RNA-directed DNA polymerase activity"/>
    <property type="evidence" value="ECO:0007669"/>
    <property type="project" value="UniProtKB-KW"/>
</dbReference>
<dbReference type="InterPro" id="IPR049030">
    <property type="entry name" value="AI2M-like_HNH"/>
</dbReference>
<feature type="domain" description="Reverse transcriptase" evidence="1">
    <location>
        <begin position="69"/>
        <end position="368"/>
    </location>
</feature>
<reference evidence="2" key="1">
    <citation type="submission" date="2020-09" db="EMBL/GenBank/DDBJ databases">
        <title>Bacillus faecalis sp. nov., a moderately halophilic bacterium isolated from cow faeces.</title>
        <authorList>
            <person name="Jiang L."/>
            <person name="Lee J."/>
        </authorList>
    </citation>
    <scope>NUCLEOTIDE SEQUENCE</scope>
    <source>
        <strain evidence="2">AGMB 02131</strain>
    </source>
</reference>
<dbReference type="PANTHER" id="PTHR34047:SF8">
    <property type="entry name" value="PROTEIN YKFC"/>
    <property type="match status" value="1"/>
</dbReference>
<dbReference type="InterPro" id="IPR000477">
    <property type="entry name" value="RT_dom"/>
</dbReference>
<dbReference type="PROSITE" id="PS50878">
    <property type="entry name" value="RT_POL"/>
    <property type="match status" value="1"/>
</dbReference>
<accession>A0A927CWK2</accession>
<dbReference type="Proteomes" id="UP000602076">
    <property type="component" value="Unassembled WGS sequence"/>
</dbReference>
<organism evidence="2 3">
    <name type="scientific">Peribacillus faecalis</name>
    <dbReference type="NCBI Taxonomy" id="2772559"/>
    <lineage>
        <taxon>Bacteria</taxon>
        <taxon>Bacillati</taxon>
        <taxon>Bacillota</taxon>
        <taxon>Bacilli</taxon>
        <taxon>Bacillales</taxon>
        <taxon>Bacillaceae</taxon>
        <taxon>Peribacillus</taxon>
    </lineage>
</organism>
<dbReference type="PANTHER" id="PTHR34047">
    <property type="entry name" value="NUCLEAR INTRON MATURASE 1, MITOCHONDRIAL-RELATED"/>
    <property type="match status" value="1"/>
</dbReference>
<keyword evidence="3" id="KW-1185">Reference proteome</keyword>
<dbReference type="InterPro" id="IPR003615">
    <property type="entry name" value="HNH_nuc"/>
</dbReference>
<evidence type="ECO:0000259" key="1">
    <source>
        <dbReference type="PROSITE" id="PS50878"/>
    </source>
</evidence>
<evidence type="ECO:0000313" key="2">
    <source>
        <dbReference type="EMBL" id="MBD3108886.1"/>
    </source>
</evidence>
<dbReference type="RefSeq" id="WP_190998410.1">
    <property type="nucleotide sequence ID" value="NZ_JACXSI010000023.1"/>
</dbReference>
<protein>
    <submittedName>
        <fullName evidence="2">Group II intron reverse transcriptase/maturase</fullName>
    </submittedName>
</protein>
<dbReference type="Pfam" id="PF01348">
    <property type="entry name" value="Intron_maturas2"/>
    <property type="match status" value="1"/>
</dbReference>
<dbReference type="Pfam" id="PF21368">
    <property type="entry name" value="AI2M-like_HNH"/>
    <property type="match status" value="1"/>
</dbReference>
<comment type="caution">
    <text evidence="2">The sequence shown here is derived from an EMBL/GenBank/DDBJ whole genome shotgun (WGS) entry which is preliminary data.</text>
</comment>
<dbReference type="GO" id="GO:0006397">
    <property type="term" value="P:mRNA processing"/>
    <property type="evidence" value="ECO:0007669"/>
    <property type="project" value="InterPro"/>
</dbReference>
<dbReference type="SUPFAM" id="SSF56672">
    <property type="entry name" value="DNA/RNA polymerases"/>
    <property type="match status" value="1"/>
</dbReference>
<sequence length="614" mass="72568">MQSSKIVIDNLSKHANKENYKYNRLYRHMYNEEFYIKAYAKLSRNRGSSTKGVDNETADGFSIETVQRLIASLKDESYQPNPVRRTHIPKKNSDKKRPIGIPSFSDKLVQEVCRTILEAIYEPNFSDNSHGFRLERSCHSALNKVQNSFTGSKWFIEGDIKGFFDNINHNKMIEILRRRITDEKFIRLIWKFLRAGYLEDWKFHNSYSGTPQGGIISPILANIYLNEFDNFVERTLKEEFDKGDRMKGRKVHPKYRLWNERIIHLNKKMKSMSNRSDIKEALKLKEMYRKERSRFPRWDNRDTSYKKIDYVRYADDFLVAVYGSKEDCVALKKKMKDFLAEELQLELSEEKTLITHTTKEAKFLGYSISIYHSNQVKKDKNGIPKKTLNGRIRLRIPEGSLQKWVSEKGLVKDMNAKSWRMMHRKELLQNSDLEIISQVNAEIRGLYNYFCMAENVSTVMNMYYHAQEYSCLKTFANKYRTTVVEIRKRFRIGDNWGIKYYGKDGKEKYQEFYNKGFKRIKQGKAGKSLDNKVVNFYATRTQLEDRIRANSCELCGISGDEHEYEVHHVNKVKNLKGKENWEKVMIAKRRKTLVVCKHCHRKIHNGVFDGQKIK</sequence>
<dbReference type="InterPro" id="IPR024937">
    <property type="entry name" value="Domain_X"/>
</dbReference>
<gene>
    <name evidence="2" type="ORF">IEO70_10975</name>
</gene>